<keyword evidence="5" id="KW-1185">Reference proteome</keyword>
<evidence type="ECO:0000259" key="3">
    <source>
        <dbReference type="Pfam" id="PF00561"/>
    </source>
</evidence>
<reference evidence="5" key="1">
    <citation type="journal article" date="2019" name="Int. J. Syst. Evol. Microbiol.">
        <title>The Global Catalogue of Microorganisms (GCM) 10K type strain sequencing project: providing services to taxonomists for standard genome sequencing and annotation.</title>
        <authorList>
            <consortium name="The Broad Institute Genomics Platform"/>
            <consortium name="The Broad Institute Genome Sequencing Center for Infectious Disease"/>
            <person name="Wu L."/>
            <person name="Ma J."/>
        </authorList>
    </citation>
    <scope>NUCLEOTIDE SEQUENCE [LARGE SCALE GENOMIC DNA]</scope>
    <source>
        <strain evidence="5">JCM 18274</strain>
    </source>
</reference>
<gene>
    <name evidence="4" type="ORF">GCM10023311_08000</name>
</gene>
<keyword evidence="2" id="KW-0378">Hydrolase</keyword>
<dbReference type="EMBL" id="BAABJH010000001">
    <property type="protein sequence ID" value="GAA4886848.1"/>
    <property type="molecule type" value="Genomic_DNA"/>
</dbReference>
<dbReference type="Proteomes" id="UP001500433">
    <property type="component" value="Unassembled WGS sequence"/>
</dbReference>
<dbReference type="InterPro" id="IPR002410">
    <property type="entry name" value="Peptidase_S33"/>
</dbReference>
<dbReference type="PRINTS" id="PR00793">
    <property type="entry name" value="PROAMNOPTASE"/>
</dbReference>
<comment type="similarity">
    <text evidence="1">Belongs to the peptidase S33 family.</text>
</comment>
<dbReference type="InterPro" id="IPR050266">
    <property type="entry name" value="AB_hydrolase_sf"/>
</dbReference>
<organism evidence="4 5">
    <name type="scientific">Flaviramulus aquimarinus</name>
    <dbReference type="NCBI Taxonomy" id="1170456"/>
    <lineage>
        <taxon>Bacteria</taxon>
        <taxon>Pseudomonadati</taxon>
        <taxon>Bacteroidota</taxon>
        <taxon>Flavobacteriia</taxon>
        <taxon>Flavobacteriales</taxon>
        <taxon>Flavobacteriaceae</taxon>
        <taxon>Flaviramulus</taxon>
    </lineage>
</organism>
<dbReference type="Pfam" id="PF00561">
    <property type="entry name" value="Abhydrolase_1"/>
    <property type="match status" value="1"/>
</dbReference>
<comment type="caution">
    <text evidence="4">The sequence shown here is derived from an EMBL/GenBank/DDBJ whole genome shotgun (WGS) entry which is preliminary data.</text>
</comment>
<dbReference type="PANTHER" id="PTHR43798:SF33">
    <property type="entry name" value="HYDROLASE, PUTATIVE (AFU_ORTHOLOGUE AFUA_2G14860)-RELATED"/>
    <property type="match status" value="1"/>
</dbReference>
<dbReference type="SUPFAM" id="SSF53474">
    <property type="entry name" value="alpha/beta-Hydrolases"/>
    <property type="match status" value="1"/>
</dbReference>
<dbReference type="InterPro" id="IPR000073">
    <property type="entry name" value="AB_hydrolase_1"/>
</dbReference>
<proteinExistence type="inferred from homology"/>
<evidence type="ECO:0000313" key="4">
    <source>
        <dbReference type="EMBL" id="GAA4886848.1"/>
    </source>
</evidence>
<sequence>MKNKGNKMKKIITIFVFILATIAVNSQTIYSKAFGNSNNEPVIYLHGGPGYNSIAFEVTTVKKLSENGFFVIVYDRRGEGRSLDENAKFTFQETFDDLDSIYKKFNLKNATLIGHSFGGVVGTLYAEKYPKKTKSLVLIASPLSIQETLSTIIKTSKSIYESNNDNNNLRYIGMLETMDKNSLEYSSYSFGHAMQNGFYMPKAPTEEALAIYTELKSNTSFESKEAKMTMEAPKGFWENENYTLIDLTQNLKNVLKHKVPIFGLYGTEDGLYSKEHVMKLNKIISKNNFKYIDNCSHNVFIDQQNQFIAYLKAWIL</sequence>
<dbReference type="InterPro" id="IPR029058">
    <property type="entry name" value="AB_hydrolase_fold"/>
</dbReference>
<evidence type="ECO:0000256" key="2">
    <source>
        <dbReference type="ARBA" id="ARBA00022801"/>
    </source>
</evidence>
<accession>A0ABP9ETW8</accession>
<dbReference type="PRINTS" id="PR00111">
    <property type="entry name" value="ABHYDROLASE"/>
</dbReference>
<evidence type="ECO:0000313" key="5">
    <source>
        <dbReference type="Proteomes" id="UP001500433"/>
    </source>
</evidence>
<protein>
    <recommendedName>
        <fullName evidence="3">AB hydrolase-1 domain-containing protein</fullName>
    </recommendedName>
</protein>
<feature type="domain" description="AB hydrolase-1" evidence="3">
    <location>
        <begin position="41"/>
        <end position="302"/>
    </location>
</feature>
<name>A0ABP9ETW8_9FLAO</name>
<evidence type="ECO:0000256" key="1">
    <source>
        <dbReference type="ARBA" id="ARBA00010088"/>
    </source>
</evidence>
<dbReference type="Gene3D" id="3.40.50.1820">
    <property type="entry name" value="alpha/beta hydrolase"/>
    <property type="match status" value="1"/>
</dbReference>
<dbReference type="PANTHER" id="PTHR43798">
    <property type="entry name" value="MONOACYLGLYCEROL LIPASE"/>
    <property type="match status" value="1"/>
</dbReference>